<keyword evidence="3" id="KW-1185">Reference proteome</keyword>
<evidence type="ECO:0008006" key="4">
    <source>
        <dbReference type="Google" id="ProtNLM"/>
    </source>
</evidence>
<name>A0AAD5H214_9CHLO</name>
<feature type="signal peptide" evidence="1">
    <location>
        <begin position="1"/>
        <end position="35"/>
    </location>
</feature>
<accession>A0AAD5H214</accession>
<dbReference type="InterPro" id="IPR005331">
    <property type="entry name" value="Sulfotransferase"/>
</dbReference>
<dbReference type="Proteomes" id="UP001205105">
    <property type="component" value="Unassembled WGS sequence"/>
</dbReference>
<dbReference type="Pfam" id="PF03567">
    <property type="entry name" value="Sulfotransfer_2"/>
    <property type="match status" value="1"/>
</dbReference>
<keyword evidence="1" id="KW-0732">Signal</keyword>
<organism evidence="2 3">
    <name type="scientific">Chlorella ohadii</name>
    <dbReference type="NCBI Taxonomy" id="2649997"/>
    <lineage>
        <taxon>Eukaryota</taxon>
        <taxon>Viridiplantae</taxon>
        <taxon>Chlorophyta</taxon>
        <taxon>core chlorophytes</taxon>
        <taxon>Trebouxiophyceae</taxon>
        <taxon>Chlorellales</taxon>
        <taxon>Chlorellaceae</taxon>
        <taxon>Chlorella clade</taxon>
        <taxon>Chlorella</taxon>
    </lineage>
</organism>
<evidence type="ECO:0000313" key="3">
    <source>
        <dbReference type="Proteomes" id="UP001205105"/>
    </source>
</evidence>
<dbReference type="AlphaFoldDB" id="A0AAD5H214"/>
<proteinExistence type="predicted"/>
<comment type="caution">
    <text evidence="2">The sequence shown here is derived from an EMBL/GenBank/DDBJ whole genome shotgun (WGS) entry which is preliminary data.</text>
</comment>
<sequence length="442" mass="48395">MGAVSPRPTAASRRSVRLTVLGLLLCAIWLSSSSSRRSDASSAEELAAQQVAAAAATAAGSSRRPLYGLPQPQLEAAVVAASEQHGPVAKAGSVPQQFWTDERRPWRERVFLEMLKRDMVQPRSSEYWAADPATGELALRPLALPYPLCHTYVNHKYKVIFIIHPKSASTAIKRYMQLCRIQQTDSCLSPLDDAAQLAPLADKWHEYFVFTFVRNPWVRAYSSWKFLRQGYMLPPGAVRLSPGDAPLASGKEAVHFAADDQEPCAEAGWADFCGDPLMLGRLCLAQPHCCPGREGQHFMHYHMTDQATCLLTADGQLAVDFIGRVENVDEDMREAIKIINSRLSPGVEPLQLGDEVAARNVGPSGEAAGPPENTRYLPAFQGAANSTCFRKLARFYAKDVKLMFPSLYATWGGEEASPAAAAAAATAGGQQLVWRRSRLRLE</sequence>
<feature type="chain" id="PRO_5041950863" description="Sulfotransferase" evidence="1">
    <location>
        <begin position="36"/>
        <end position="442"/>
    </location>
</feature>
<reference evidence="2" key="1">
    <citation type="submission" date="2020-11" db="EMBL/GenBank/DDBJ databases">
        <title>Chlorella ohadii genome sequencing and assembly.</title>
        <authorList>
            <person name="Murik O."/>
            <person name="Treves H."/>
            <person name="Kedem I."/>
            <person name="Shotland Y."/>
            <person name="Kaplan A."/>
        </authorList>
    </citation>
    <scope>NUCLEOTIDE SEQUENCE</scope>
    <source>
        <strain evidence="2">1</strain>
    </source>
</reference>
<evidence type="ECO:0000256" key="1">
    <source>
        <dbReference type="SAM" id="SignalP"/>
    </source>
</evidence>
<gene>
    <name evidence="2" type="ORF">COHA_007997</name>
</gene>
<evidence type="ECO:0000313" key="2">
    <source>
        <dbReference type="EMBL" id="KAI7838203.1"/>
    </source>
</evidence>
<dbReference type="GO" id="GO:0008146">
    <property type="term" value="F:sulfotransferase activity"/>
    <property type="evidence" value="ECO:0007669"/>
    <property type="project" value="InterPro"/>
</dbReference>
<protein>
    <recommendedName>
        <fullName evidence="4">Sulfotransferase</fullName>
    </recommendedName>
</protein>
<dbReference type="EMBL" id="JADXDR010000133">
    <property type="protein sequence ID" value="KAI7838203.1"/>
    <property type="molecule type" value="Genomic_DNA"/>
</dbReference>
<dbReference type="GO" id="GO:0016020">
    <property type="term" value="C:membrane"/>
    <property type="evidence" value="ECO:0007669"/>
    <property type="project" value="InterPro"/>
</dbReference>